<proteinExistence type="inferred from homology"/>
<dbReference type="InterPro" id="IPR036250">
    <property type="entry name" value="AcylCo_DH-like_C"/>
</dbReference>
<evidence type="ECO:0000313" key="10">
    <source>
        <dbReference type="Proteomes" id="UP000027982"/>
    </source>
</evidence>
<dbReference type="InterPro" id="IPR006091">
    <property type="entry name" value="Acyl-CoA_Oxase/DH_mid-dom"/>
</dbReference>
<dbReference type="InterPro" id="IPR013786">
    <property type="entry name" value="AcylCoA_DH/ox_N"/>
</dbReference>
<evidence type="ECO:0000256" key="3">
    <source>
        <dbReference type="ARBA" id="ARBA00022630"/>
    </source>
</evidence>
<dbReference type="OrthoDB" id="9802447at2"/>
<keyword evidence="5" id="KW-0560">Oxidoreductase</keyword>
<dbReference type="AlphaFoldDB" id="A0A068NY67"/>
<evidence type="ECO:0000259" key="6">
    <source>
        <dbReference type="Pfam" id="PF00441"/>
    </source>
</evidence>
<dbReference type="SUPFAM" id="SSF56645">
    <property type="entry name" value="Acyl-CoA dehydrogenase NM domain-like"/>
    <property type="match status" value="1"/>
</dbReference>
<keyword evidence="3 5" id="KW-0285">Flavoprotein</keyword>
<evidence type="ECO:0000256" key="2">
    <source>
        <dbReference type="ARBA" id="ARBA00009347"/>
    </source>
</evidence>
<dbReference type="InterPro" id="IPR006089">
    <property type="entry name" value="Acyl-CoA_DH_CS"/>
</dbReference>
<evidence type="ECO:0000259" key="8">
    <source>
        <dbReference type="Pfam" id="PF02771"/>
    </source>
</evidence>
<dbReference type="EMBL" id="CP007139">
    <property type="protein sequence ID" value="AIE87885.1"/>
    <property type="molecule type" value="Genomic_DNA"/>
</dbReference>
<dbReference type="InterPro" id="IPR009100">
    <property type="entry name" value="AcylCoA_DH/oxidase_NM_dom_sf"/>
</dbReference>
<dbReference type="InterPro" id="IPR046373">
    <property type="entry name" value="Acyl-CoA_Oxase/DH_mid-dom_sf"/>
</dbReference>
<feature type="domain" description="Acyl-CoA dehydrogenase/oxidase C-terminal" evidence="6">
    <location>
        <begin position="241"/>
        <end position="384"/>
    </location>
</feature>
<name>A0A068NY67_FIMGI</name>
<dbReference type="InterPro" id="IPR037069">
    <property type="entry name" value="AcylCoA_DH/ox_N_sf"/>
</dbReference>
<dbReference type="PANTHER" id="PTHR43884:SF12">
    <property type="entry name" value="ISOVALERYL-COA DEHYDROGENASE, MITOCHONDRIAL-RELATED"/>
    <property type="match status" value="1"/>
</dbReference>
<dbReference type="InterPro" id="IPR009075">
    <property type="entry name" value="AcylCo_DH/oxidase_C"/>
</dbReference>
<dbReference type="PROSITE" id="PS00073">
    <property type="entry name" value="ACYL_COA_DH_2"/>
    <property type="match status" value="1"/>
</dbReference>
<keyword evidence="10" id="KW-1185">Reference proteome</keyword>
<dbReference type="Gene3D" id="2.40.110.10">
    <property type="entry name" value="Butyryl-CoA Dehydrogenase, subunit A, domain 2"/>
    <property type="match status" value="1"/>
</dbReference>
<dbReference type="Proteomes" id="UP000027982">
    <property type="component" value="Chromosome"/>
</dbReference>
<organism evidence="9 10">
    <name type="scientific">Fimbriimonas ginsengisoli Gsoil 348</name>
    <dbReference type="NCBI Taxonomy" id="661478"/>
    <lineage>
        <taxon>Bacteria</taxon>
        <taxon>Bacillati</taxon>
        <taxon>Armatimonadota</taxon>
        <taxon>Fimbriimonadia</taxon>
        <taxon>Fimbriimonadales</taxon>
        <taxon>Fimbriimonadaceae</taxon>
        <taxon>Fimbriimonas</taxon>
    </lineage>
</organism>
<dbReference type="eggNOG" id="COG1960">
    <property type="taxonomic scope" value="Bacteria"/>
</dbReference>
<dbReference type="Pfam" id="PF02771">
    <property type="entry name" value="Acyl-CoA_dh_N"/>
    <property type="match status" value="1"/>
</dbReference>
<feature type="domain" description="Acyl-CoA oxidase/dehydrogenase middle" evidence="7">
    <location>
        <begin position="137"/>
        <end position="229"/>
    </location>
</feature>
<dbReference type="GO" id="GO:0003995">
    <property type="term" value="F:acyl-CoA dehydrogenase activity"/>
    <property type="evidence" value="ECO:0007669"/>
    <property type="project" value="InterPro"/>
</dbReference>
<dbReference type="SUPFAM" id="SSF47203">
    <property type="entry name" value="Acyl-CoA dehydrogenase C-terminal domain-like"/>
    <property type="match status" value="1"/>
</dbReference>
<evidence type="ECO:0000259" key="7">
    <source>
        <dbReference type="Pfam" id="PF02770"/>
    </source>
</evidence>
<protein>
    <submittedName>
        <fullName evidence="9">Acyl-CoA dehydrogenase</fullName>
    </submittedName>
</protein>
<sequence length="386" mass="43004">MALTEFSARTNGGPNPFDMHLDENSFLERVRAFVADEVLPKTREWESNRAFPDSIWPRLGELGILAMTLPREKGGLGLTCTTYCDTIREIAKGDPALAMNVAAINALCVAHFDRFATQEQCDKYLPGIIKGEIKLAWGLTEPDAGSDARRVKTKATPIEERPGYYKINGRKMFITNAGKADLIVLIARTSDTELTAFLVETDQLGFTNVERIHTVGVSASWTTSFDLKDAVGWHTPCKFEDAIGLLYRGRLAIAGMALGIAEKAHELTVEYSKQREQFNRRLCDMQSVQNMIADSEMEITAARLLLHHGTTLFDEGKPVIKESSMAKLYASETSNRVTNRAIQIHGGRGMTPEYLVEKLWRDAKLTEIGEGCSEIQRMVIAKQVTR</sequence>
<comment type="cofactor">
    <cofactor evidence="1 5">
        <name>FAD</name>
        <dbReference type="ChEBI" id="CHEBI:57692"/>
    </cofactor>
</comment>
<dbReference type="RefSeq" id="WP_025228237.1">
    <property type="nucleotide sequence ID" value="NZ_CP007139.1"/>
</dbReference>
<evidence type="ECO:0000256" key="4">
    <source>
        <dbReference type="ARBA" id="ARBA00022827"/>
    </source>
</evidence>
<dbReference type="KEGG" id="fgi:OP10G_4517"/>
<gene>
    <name evidence="9" type="ORF">OP10G_4517</name>
</gene>
<reference evidence="9 10" key="1">
    <citation type="journal article" date="2014" name="PLoS ONE">
        <title>The first complete genome sequence of the class fimbriimonadia in the phylum armatimonadetes.</title>
        <authorList>
            <person name="Hu Z.Y."/>
            <person name="Wang Y.Z."/>
            <person name="Im W.T."/>
            <person name="Wang S.Y."/>
            <person name="Zhao G.P."/>
            <person name="Zheng H.J."/>
            <person name="Quan Z.X."/>
        </authorList>
    </citation>
    <scope>NUCLEOTIDE SEQUENCE [LARGE SCALE GENOMIC DNA]</scope>
    <source>
        <strain evidence="9">Gsoil 348</strain>
    </source>
</reference>
<dbReference type="Gene3D" id="1.10.540.10">
    <property type="entry name" value="Acyl-CoA dehydrogenase/oxidase, N-terminal domain"/>
    <property type="match status" value="1"/>
</dbReference>
<feature type="domain" description="Acyl-CoA dehydrogenase/oxidase N-terminal" evidence="8">
    <location>
        <begin position="23"/>
        <end position="132"/>
    </location>
</feature>
<evidence type="ECO:0000256" key="5">
    <source>
        <dbReference type="RuleBase" id="RU362125"/>
    </source>
</evidence>
<dbReference type="Pfam" id="PF02770">
    <property type="entry name" value="Acyl-CoA_dh_M"/>
    <property type="match status" value="1"/>
</dbReference>
<dbReference type="FunFam" id="1.20.140.10:FF:000004">
    <property type="entry name" value="Acyl-CoA dehydrogenase FadE25"/>
    <property type="match status" value="1"/>
</dbReference>
<keyword evidence="4 5" id="KW-0274">FAD</keyword>
<dbReference type="PIRSF" id="PIRSF016578">
    <property type="entry name" value="HsaA"/>
    <property type="match status" value="1"/>
</dbReference>
<comment type="similarity">
    <text evidence="2 5">Belongs to the acyl-CoA dehydrogenase family.</text>
</comment>
<accession>A0A068NY67</accession>
<dbReference type="PANTHER" id="PTHR43884">
    <property type="entry name" value="ACYL-COA DEHYDROGENASE"/>
    <property type="match status" value="1"/>
</dbReference>
<dbReference type="Gene3D" id="1.20.140.10">
    <property type="entry name" value="Butyryl-CoA Dehydrogenase, subunit A, domain 3"/>
    <property type="match status" value="1"/>
</dbReference>
<dbReference type="STRING" id="661478.OP10G_4517"/>
<dbReference type="HOGENOM" id="CLU_018204_0_1_0"/>
<dbReference type="FunFam" id="1.10.540.10:FF:000026">
    <property type="entry name" value="Acyl-CoA dehydrogenase medium chain"/>
    <property type="match status" value="1"/>
</dbReference>
<evidence type="ECO:0000313" key="9">
    <source>
        <dbReference type="EMBL" id="AIE87885.1"/>
    </source>
</evidence>
<dbReference type="GO" id="GO:0050660">
    <property type="term" value="F:flavin adenine dinucleotide binding"/>
    <property type="evidence" value="ECO:0007669"/>
    <property type="project" value="InterPro"/>
</dbReference>
<dbReference type="Pfam" id="PF00441">
    <property type="entry name" value="Acyl-CoA_dh_1"/>
    <property type="match status" value="1"/>
</dbReference>
<evidence type="ECO:0000256" key="1">
    <source>
        <dbReference type="ARBA" id="ARBA00001974"/>
    </source>
</evidence>